<dbReference type="Gene3D" id="1.20.1070.10">
    <property type="entry name" value="Rhodopsin 7-helix transmembrane proteins"/>
    <property type="match status" value="1"/>
</dbReference>
<proteinExistence type="predicted"/>
<evidence type="ECO:0000256" key="4">
    <source>
        <dbReference type="ARBA" id="ARBA00023136"/>
    </source>
</evidence>
<dbReference type="GeneID" id="111131796"/>
<dbReference type="PANTHER" id="PTHR23112">
    <property type="entry name" value="G PROTEIN-COUPLED RECEPTOR 157-RELATED"/>
    <property type="match status" value="1"/>
</dbReference>
<feature type="transmembrane region" description="Helical" evidence="5">
    <location>
        <begin position="174"/>
        <end position="202"/>
    </location>
</feature>
<evidence type="ECO:0000256" key="5">
    <source>
        <dbReference type="SAM" id="Phobius"/>
    </source>
</evidence>
<keyword evidence="3 5" id="KW-1133">Transmembrane helix</keyword>
<feature type="transmembrane region" description="Helical" evidence="5">
    <location>
        <begin position="140"/>
        <end position="162"/>
    </location>
</feature>
<dbReference type="Proteomes" id="UP000694844">
    <property type="component" value="Chromosome 4"/>
</dbReference>
<dbReference type="GO" id="GO:0007189">
    <property type="term" value="P:adenylate cyclase-activating G protein-coupled receptor signaling pathway"/>
    <property type="evidence" value="ECO:0007669"/>
    <property type="project" value="TreeGrafter"/>
</dbReference>
<sequence>MSGQNDDIPVIGLRNGRFYPYHVTAIVCISASLLCVGAILYVSVRSRLYKPFYRWGISERFVVYIALCDGLFNVTHVLDHVHMVITKSHVHPKSLCVVYAFLIVVFTTAQVLLVLAIALNSFSVVILGKSVNFGAYDWRLVAFVFGIPVIESSLAASLNQLGPNGSFCGIRGRIALMVMATVPETSILVVTCSLYVLIWCRIRRDIRQLQLSKQARSQQHSHNAARIMTLFVIAYVAQWSSISVCGIFSFLGEVPEVMDYLVITSTNMGGVFNGIAFLVIQVMRRRQRNRVVPPNTEQRRRQTAATKY</sequence>
<evidence type="ECO:0000256" key="2">
    <source>
        <dbReference type="ARBA" id="ARBA00022692"/>
    </source>
</evidence>
<evidence type="ECO:0000256" key="3">
    <source>
        <dbReference type="ARBA" id="ARBA00022989"/>
    </source>
</evidence>
<gene>
    <name evidence="8" type="primary">LOC111131796</name>
</gene>
<feature type="transmembrane region" description="Helical" evidence="5">
    <location>
        <begin position="20"/>
        <end position="41"/>
    </location>
</feature>
<dbReference type="SUPFAM" id="SSF81321">
    <property type="entry name" value="Family A G protein-coupled receptor-like"/>
    <property type="match status" value="1"/>
</dbReference>
<dbReference type="AlphaFoldDB" id="A0A8B8E709"/>
<dbReference type="PROSITE" id="PS50262">
    <property type="entry name" value="G_PROTEIN_RECEP_F1_2"/>
    <property type="match status" value="1"/>
</dbReference>
<dbReference type="OrthoDB" id="6115658at2759"/>
<accession>A0A8B8E709</accession>
<reference evidence="8" key="1">
    <citation type="submission" date="2025-08" db="UniProtKB">
        <authorList>
            <consortium name="RefSeq"/>
        </authorList>
    </citation>
    <scope>IDENTIFICATION</scope>
    <source>
        <tissue evidence="8">Whole sample</tissue>
    </source>
</reference>
<dbReference type="RefSeq" id="XP_022335211.1">
    <property type="nucleotide sequence ID" value="XM_022479503.1"/>
</dbReference>
<keyword evidence="2 5" id="KW-0812">Transmembrane</keyword>
<name>A0A8B8E709_CRAVI</name>
<feature type="transmembrane region" description="Helical" evidence="5">
    <location>
        <begin position="257"/>
        <end position="280"/>
    </location>
</feature>
<dbReference type="InterPro" id="IPR017452">
    <property type="entry name" value="GPCR_Rhodpsn_7TM"/>
</dbReference>
<evidence type="ECO:0000256" key="1">
    <source>
        <dbReference type="ARBA" id="ARBA00004141"/>
    </source>
</evidence>
<dbReference type="KEGG" id="cvn:111131796"/>
<dbReference type="GO" id="GO:0005886">
    <property type="term" value="C:plasma membrane"/>
    <property type="evidence" value="ECO:0007669"/>
    <property type="project" value="TreeGrafter"/>
</dbReference>
<comment type="subcellular location">
    <subcellularLocation>
        <location evidence="1">Membrane</location>
        <topology evidence="1">Multi-pass membrane protein</topology>
    </subcellularLocation>
</comment>
<keyword evidence="7" id="KW-1185">Reference proteome</keyword>
<feature type="transmembrane region" description="Helical" evidence="5">
    <location>
        <begin position="98"/>
        <end position="128"/>
    </location>
</feature>
<feature type="transmembrane region" description="Helical" evidence="5">
    <location>
        <begin position="61"/>
        <end position="78"/>
    </location>
</feature>
<organism evidence="7 8">
    <name type="scientific">Crassostrea virginica</name>
    <name type="common">Eastern oyster</name>
    <dbReference type="NCBI Taxonomy" id="6565"/>
    <lineage>
        <taxon>Eukaryota</taxon>
        <taxon>Metazoa</taxon>
        <taxon>Spiralia</taxon>
        <taxon>Lophotrochozoa</taxon>
        <taxon>Mollusca</taxon>
        <taxon>Bivalvia</taxon>
        <taxon>Autobranchia</taxon>
        <taxon>Pteriomorphia</taxon>
        <taxon>Ostreida</taxon>
        <taxon>Ostreoidea</taxon>
        <taxon>Ostreidae</taxon>
        <taxon>Crassostrea</taxon>
    </lineage>
</organism>
<dbReference type="PANTHER" id="PTHR23112:SF0">
    <property type="entry name" value="TRANSMEMBRANE PROTEIN 116"/>
    <property type="match status" value="1"/>
</dbReference>
<feature type="transmembrane region" description="Helical" evidence="5">
    <location>
        <begin position="223"/>
        <end position="251"/>
    </location>
</feature>
<evidence type="ECO:0000313" key="7">
    <source>
        <dbReference type="Proteomes" id="UP000694844"/>
    </source>
</evidence>
<keyword evidence="4 5" id="KW-0472">Membrane</keyword>
<protein>
    <submittedName>
        <fullName evidence="8">Uncharacterized protein LOC111131796</fullName>
    </submittedName>
</protein>
<feature type="domain" description="G-protein coupled receptors family 1 profile" evidence="6">
    <location>
        <begin position="37"/>
        <end position="277"/>
    </location>
</feature>
<evidence type="ECO:0000259" key="6">
    <source>
        <dbReference type="PROSITE" id="PS50262"/>
    </source>
</evidence>
<dbReference type="GO" id="GO:0004930">
    <property type="term" value="F:G protein-coupled receptor activity"/>
    <property type="evidence" value="ECO:0007669"/>
    <property type="project" value="TreeGrafter"/>
</dbReference>
<evidence type="ECO:0000313" key="8">
    <source>
        <dbReference type="RefSeq" id="XP_022335211.1"/>
    </source>
</evidence>